<dbReference type="STRING" id="1848.SAMN05443637_111150"/>
<evidence type="ECO:0000313" key="3">
    <source>
        <dbReference type="Proteomes" id="UP000184363"/>
    </source>
</evidence>
<name>A0A1M6V233_PSETH</name>
<dbReference type="Proteomes" id="UP000184363">
    <property type="component" value="Unassembled WGS sequence"/>
</dbReference>
<accession>A0A1M6V233</accession>
<dbReference type="EMBL" id="FRAP01000011">
    <property type="protein sequence ID" value="SHK75500.1"/>
    <property type="molecule type" value="Genomic_DNA"/>
</dbReference>
<dbReference type="InterPro" id="IPR021401">
    <property type="entry name" value="DUF3040"/>
</dbReference>
<evidence type="ECO:0000256" key="1">
    <source>
        <dbReference type="SAM" id="Phobius"/>
    </source>
</evidence>
<gene>
    <name evidence="2" type="ORF">SAMN05443637_111150</name>
</gene>
<keyword evidence="1" id="KW-0812">Transmembrane</keyword>
<dbReference type="Pfam" id="PF11239">
    <property type="entry name" value="DUF3040"/>
    <property type="match status" value="1"/>
</dbReference>
<sequence length="101" mass="10951">MLSEHDRKVLDEIEQELVRSSPWLVRKLRRGPKSLLPLLYDAAAVLSGLTALLCLLVIKQGTAGAALLAGILMVVILAARHHQFPRRSKNGSTDGSGLART</sequence>
<keyword evidence="1" id="KW-1133">Transmembrane helix</keyword>
<keyword evidence="3" id="KW-1185">Reference proteome</keyword>
<feature type="transmembrane region" description="Helical" evidence="1">
    <location>
        <begin position="35"/>
        <end position="58"/>
    </location>
</feature>
<protein>
    <recommendedName>
        <fullName evidence="4">DUF3040 domain-containing protein</fullName>
    </recommendedName>
</protein>
<evidence type="ECO:0000313" key="2">
    <source>
        <dbReference type="EMBL" id="SHK75500.1"/>
    </source>
</evidence>
<feature type="transmembrane region" description="Helical" evidence="1">
    <location>
        <begin position="64"/>
        <end position="80"/>
    </location>
</feature>
<proteinExistence type="predicted"/>
<keyword evidence="1" id="KW-0472">Membrane</keyword>
<reference evidence="2 3" key="1">
    <citation type="submission" date="2016-11" db="EMBL/GenBank/DDBJ databases">
        <authorList>
            <person name="Jaros S."/>
            <person name="Januszkiewicz K."/>
            <person name="Wedrychowicz H."/>
        </authorList>
    </citation>
    <scope>NUCLEOTIDE SEQUENCE [LARGE SCALE GENOMIC DNA]</scope>
    <source>
        <strain evidence="2 3">DSM 43832</strain>
    </source>
</reference>
<dbReference type="AlphaFoldDB" id="A0A1M6V233"/>
<organism evidence="2 3">
    <name type="scientific">Pseudonocardia thermophila</name>
    <dbReference type="NCBI Taxonomy" id="1848"/>
    <lineage>
        <taxon>Bacteria</taxon>
        <taxon>Bacillati</taxon>
        <taxon>Actinomycetota</taxon>
        <taxon>Actinomycetes</taxon>
        <taxon>Pseudonocardiales</taxon>
        <taxon>Pseudonocardiaceae</taxon>
        <taxon>Pseudonocardia</taxon>
    </lineage>
</organism>
<evidence type="ECO:0008006" key="4">
    <source>
        <dbReference type="Google" id="ProtNLM"/>
    </source>
</evidence>